<proteinExistence type="predicted"/>
<dbReference type="Proteomes" id="UP000315636">
    <property type="component" value="Unassembled WGS sequence"/>
</dbReference>
<protein>
    <submittedName>
        <fullName evidence="1">Uncharacterized protein</fullName>
    </submittedName>
</protein>
<reference evidence="1 2" key="1">
    <citation type="submission" date="2017-05" db="EMBL/GenBank/DDBJ databases">
        <authorList>
            <person name="Varghese N."/>
            <person name="Submissions S."/>
        </authorList>
    </citation>
    <scope>NUCLEOTIDE SEQUENCE [LARGE SCALE GENOMIC DNA]</scope>
    <source>
        <strain evidence="1 2">DSM 45474</strain>
    </source>
</reference>
<evidence type="ECO:0000313" key="2">
    <source>
        <dbReference type="Proteomes" id="UP000315636"/>
    </source>
</evidence>
<dbReference type="AlphaFoldDB" id="A0A521BP00"/>
<name>A0A521BP00_9BACL</name>
<organism evidence="1 2">
    <name type="scientific">Melghirimyces algeriensis</name>
    <dbReference type="NCBI Taxonomy" id="910412"/>
    <lineage>
        <taxon>Bacteria</taxon>
        <taxon>Bacillati</taxon>
        <taxon>Bacillota</taxon>
        <taxon>Bacilli</taxon>
        <taxon>Bacillales</taxon>
        <taxon>Thermoactinomycetaceae</taxon>
        <taxon>Melghirimyces</taxon>
    </lineage>
</organism>
<accession>A0A521BP00</accession>
<gene>
    <name evidence="1" type="ORF">SAMN06264849_102247</name>
</gene>
<dbReference type="RefSeq" id="WP_425462678.1">
    <property type="nucleotide sequence ID" value="NZ_FXTI01000002.1"/>
</dbReference>
<evidence type="ECO:0000313" key="1">
    <source>
        <dbReference type="EMBL" id="SMO48815.1"/>
    </source>
</evidence>
<sequence>MLTPRELNEMAEGHQRRQELEMEKLAWHAANLMNIHLKKKVSVNKLLGRKQTMSKAEKAEQFAQMMQKWKR</sequence>
<dbReference type="EMBL" id="FXTI01000002">
    <property type="protein sequence ID" value="SMO48815.1"/>
    <property type="molecule type" value="Genomic_DNA"/>
</dbReference>
<keyword evidence="2" id="KW-1185">Reference proteome</keyword>